<reference evidence="2 3" key="1">
    <citation type="submission" date="2018-08" db="EMBL/GenBank/DDBJ databases">
        <title>Meiothermus roseus NBRC 110900 genome sequencing project.</title>
        <authorList>
            <person name="Da Costa M.S."/>
            <person name="Albuquerque L."/>
            <person name="Raposo P."/>
            <person name="Froufe H.J.C."/>
            <person name="Barroso C.S."/>
            <person name="Egas C."/>
        </authorList>
    </citation>
    <scope>NUCLEOTIDE SEQUENCE [LARGE SCALE GENOMIC DNA]</scope>
    <source>
        <strain evidence="2 3">NBRC 110900</strain>
    </source>
</reference>
<feature type="transmembrane region" description="Helical" evidence="1">
    <location>
        <begin position="157"/>
        <end position="176"/>
    </location>
</feature>
<protein>
    <submittedName>
        <fullName evidence="2">Putative inner membrane exporter, YdcZ</fullName>
    </submittedName>
</protein>
<dbReference type="Proteomes" id="UP000265341">
    <property type="component" value="Unassembled WGS sequence"/>
</dbReference>
<feature type="transmembrane region" description="Helical" evidence="1">
    <location>
        <begin position="7"/>
        <end position="30"/>
    </location>
</feature>
<dbReference type="EMBL" id="QWLA01000037">
    <property type="protein sequence ID" value="RIH85825.1"/>
    <property type="molecule type" value="Genomic_DNA"/>
</dbReference>
<feature type="transmembrane region" description="Helical" evidence="1">
    <location>
        <begin position="101"/>
        <end position="119"/>
    </location>
</feature>
<dbReference type="InterPro" id="IPR006750">
    <property type="entry name" value="YdcZ"/>
</dbReference>
<evidence type="ECO:0000313" key="3">
    <source>
        <dbReference type="Proteomes" id="UP000265341"/>
    </source>
</evidence>
<dbReference type="PANTHER" id="PTHR34821:SF2">
    <property type="entry name" value="INNER MEMBRANE PROTEIN YDCZ"/>
    <property type="match status" value="1"/>
</dbReference>
<evidence type="ECO:0000256" key="1">
    <source>
        <dbReference type="SAM" id="Phobius"/>
    </source>
</evidence>
<dbReference type="GO" id="GO:0005886">
    <property type="term" value="C:plasma membrane"/>
    <property type="evidence" value="ECO:0007669"/>
    <property type="project" value="TreeGrafter"/>
</dbReference>
<keyword evidence="1" id="KW-0812">Transmembrane</keyword>
<organism evidence="2 3">
    <name type="scientific">Calidithermus roseus</name>
    <dbReference type="NCBI Taxonomy" id="1644118"/>
    <lineage>
        <taxon>Bacteria</taxon>
        <taxon>Thermotogati</taxon>
        <taxon>Deinococcota</taxon>
        <taxon>Deinococci</taxon>
        <taxon>Thermales</taxon>
        <taxon>Thermaceae</taxon>
        <taxon>Calidithermus</taxon>
    </lineage>
</organism>
<accession>A0A399EPM6</accession>
<keyword evidence="1" id="KW-1133">Transmembrane helix</keyword>
<keyword evidence="1" id="KW-0472">Membrane</keyword>
<gene>
    <name evidence="2" type="ORF">Mrose_02053</name>
</gene>
<proteinExistence type="predicted"/>
<dbReference type="PANTHER" id="PTHR34821">
    <property type="entry name" value="INNER MEMBRANE PROTEIN YDCZ"/>
    <property type="match status" value="1"/>
</dbReference>
<dbReference type="AlphaFoldDB" id="A0A399EPM6"/>
<feature type="transmembrane region" description="Helical" evidence="1">
    <location>
        <begin position="36"/>
        <end position="58"/>
    </location>
</feature>
<dbReference type="Pfam" id="PF04657">
    <property type="entry name" value="DMT_YdcZ"/>
    <property type="match status" value="1"/>
</dbReference>
<evidence type="ECO:0000313" key="2">
    <source>
        <dbReference type="EMBL" id="RIH85825.1"/>
    </source>
</evidence>
<comment type="caution">
    <text evidence="2">The sequence shown here is derived from an EMBL/GenBank/DDBJ whole genome shotgun (WGS) entry which is preliminary data.</text>
</comment>
<feature type="transmembrane region" description="Helical" evidence="1">
    <location>
        <begin position="70"/>
        <end position="95"/>
    </location>
</feature>
<sequence length="178" mass="18160">MSPSIPLLPLLVAVTTGLMIALLGPINALLQPKAGTWGLSTVVHVVGLTVSVLGLLLIQRNGFLGWTLEPSLRGGLVVGAVLGLLACALLLYRGLQQGLPWYSYLGGVIGMLVVLGTVFSIQRLGVANAMTLILASQIATAAVVGHLGLLGQAANPVSLLKMVGLGVMVVGAVVAVRN</sequence>
<dbReference type="RefSeq" id="WP_182482764.1">
    <property type="nucleotide sequence ID" value="NZ_QWLA01000037.1"/>
</dbReference>
<name>A0A399EPM6_9DEIN</name>
<keyword evidence="3" id="KW-1185">Reference proteome</keyword>
<feature type="transmembrane region" description="Helical" evidence="1">
    <location>
        <begin position="131"/>
        <end position="151"/>
    </location>
</feature>